<comment type="subcellular location">
    <subcellularLocation>
        <location evidence="10">Cytoplasm</location>
    </subcellularLocation>
</comment>
<dbReference type="GO" id="GO:0006633">
    <property type="term" value="P:fatty acid biosynthetic process"/>
    <property type="evidence" value="ECO:0007669"/>
    <property type="project" value="UniProtKB-KW"/>
</dbReference>
<comment type="similarity">
    <text evidence="10">Belongs to the AccA family.</text>
</comment>
<evidence type="ECO:0000313" key="13">
    <source>
        <dbReference type="EMBL" id="QIN78151.1"/>
    </source>
</evidence>
<dbReference type="GO" id="GO:0009317">
    <property type="term" value="C:acetyl-CoA carboxylase complex"/>
    <property type="evidence" value="ECO:0007669"/>
    <property type="project" value="InterPro"/>
</dbReference>
<dbReference type="EC" id="2.1.3.15" evidence="10"/>
<dbReference type="InterPro" id="IPR001095">
    <property type="entry name" value="Acetyl_CoA_COase_a_su"/>
</dbReference>
<comment type="function">
    <text evidence="10">Component of the acetyl coenzyme A carboxylase (ACC) complex. First, biotin carboxylase catalyzes the carboxylation of biotin on its carrier protein (BCCP) and then the CO(2) group is transferred by the carboxyltransferase to acetyl-CoA to form malonyl-CoA.</text>
</comment>
<keyword evidence="4 10" id="KW-0547">Nucleotide-binding</keyword>
<comment type="catalytic activity">
    <reaction evidence="9 10">
        <text>N(6)-carboxybiotinyl-L-lysyl-[protein] + acetyl-CoA = N(6)-biotinyl-L-lysyl-[protein] + malonyl-CoA</text>
        <dbReference type="Rhea" id="RHEA:54728"/>
        <dbReference type="Rhea" id="RHEA-COMP:10505"/>
        <dbReference type="Rhea" id="RHEA-COMP:10506"/>
        <dbReference type="ChEBI" id="CHEBI:57288"/>
        <dbReference type="ChEBI" id="CHEBI:57384"/>
        <dbReference type="ChEBI" id="CHEBI:83144"/>
        <dbReference type="ChEBI" id="CHEBI:83145"/>
        <dbReference type="EC" id="2.1.3.15"/>
    </reaction>
</comment>
<evidence type="ECO:0000256" key="7">
    <source>
        <dbReference type="ARBA" id="ARBA00023098"/>
    </source>
</evidence>
<reference evidence="13 14" key="1">
    <citation type="submission" date="2019-10" db="EMBL/GenBank/DDBJ databases">
        <title>Rubrobacter sp nov SCSIO 52915 isolated from a deep-sea sediment in the South China Sea.</title>
        <authorList>
            <person name="Chen R.W."/>
        </authorList>
    </citation>
    <scope>NUCLEOTIDE SEQUENCE [LARGE SCALE GENOMIC DNA]</scope>
    <source>
        <strain evidence="13 14">SCSIO 52915</strain>
    </source>
</reference>
<keyword evidence="5 10" id="KW-0276">Fatty acid metabolism</keyword>
<keyword evidence="2 10" id="KW-0444">Lipid biosynthesis</keyword>
<evidence type="ECO:0000256" key="11">
    <source>
        <dbReference type="SAM" id="Coils"/>
    </source>
</evidence>
<dbReference type="PANTHER" id="PTHR42853">
    <property type="entry name" value="ACETYL-COENZYME A CARBOXYLASE CARBOXYL TRANSFERASE SUBUNIT ALPHA"/>
    <property type="match status" value="1"/>
</dbReference>
<dbReference type="PROSITE" id="PS50989">
    <property type="entry name" value="COA_CT_CTER"/>
    <property type="match status" value="1"/>
</dbReference>
<evidence type="ECO:0000256" key="6">
    <source>
        <dbReference type="ARBA" id="ARBA00022840"/>
    </source>
</evidence>
<keyword evidence="11" id="KW-0175">Coiled coil</keyword>
<feature type="domain" description="CoA carboxyltransferase C-terminal" evidence="12">
    <location>
        <begin position="35"/>
        <end position="289"/>
    </location>
</feature>
<dbReference type="HAMAP" id="MF_00823">
    <property type="entry name" value="AcetylCoA_CT_alpha"/>
    <property type="match status" value="1"/>
</dbReference>
<dbReference type="Gene3D" id="3.90.226.10">
    <property type="entry name" value="2-enoyl-CoA Hydratase, Chain A, domain 1"/>
    <property type="match status" value="1"/>
</dbReference>
<comment type="pathway">
    <text evidence="1 10">Lipid metabolism; malonyl-CoA biosynthesis; malonyl-CoA from acetyl-CoA: step 1/1.</text>
</comment>
<dbReference type="GO" id="GO:0005524">
    <property type="term" value="F:ATP binding"/>
    <property type="evidence" value="ECO:0007669"/>
    <property type="project" value="UniProtKB-KW"/>
</dbReference>
<keyword evidence="6 10" id="KW-0067">ATP-binding</keyword>
<dbReference type="KEGG" id="rmar:GBA65_06105"/>
<dbReference type="Pfam" id="PF03255">
    <property type="entry name" value="ACCA"/>
    <property type="match status" value="1"/>
</dbReference>
<evidence type="ECO:0000256" key="3">
    <source>
        <dbReference type="ARBA" id="ARBA00022679"/>
    </source>
</evidence>
<keyword evidence="7 10" id="KW-0443">Lipid metabolism</keyword>
<keyword evidence="13" id="KW-0436">Ligase</keyword>
<name>A0A6G8PVB7_9ACTN</name>
<organism evidence="13 14">
    <name type="scientific">Rubrobacter marinus</name>
    <dbReference type="NCBI Taxonomy" id="2653852"/>
    <lineage>
        <taxon>Bacteria</taxon>
        <taxon>Bacillati</taxon>
        <taxon>Actinomycetota</taxon>
        <taxon>Rubrobacteria</taxon>
        <taxon>Rubrobacterales</taxon>
        <taxon>Rubrobacteraceae</taxon>
        <taxon>Rubrobacter</taxon>
    </lineage>
</organism>
<dbReference type="Proteomes" id="UP000502706">
    <property type="component" value="Chromosome"/>
</dbReference>
<dbReference type="NCBIfam" id="NF004344">
    <property type="entry name" value="PRK05724.1"/>
    <property type="match status" value="1"/>
</dbReference>
<dbReference type="InterPro" id="IPR029045">
    <property type="entry name" value="ClpP/crotonase-like_dom_sf"/>
</dbReference>
<proteinExistence type="inferred from homology"/>
<dbReference type="GO" id="GO:0003989">
    <property type="term" value="F:acetyl-CoA carboxylase activity"/>
    <property type="evidence" value="ECO:0007669"/>
    <property type="project" value="InterPro"/>
</dbReference>
<evidence type="ECO:0000259" key="12">
    <source>
        <dbReference type="PROSITE" id="PS50989"/>
    </source>
</evidence>
<dbReference type="GO" id="GO:0016743">
    <property type="term" value="F:carboxyl- or carbamoyltransferase activity"/>
    <property type="evidence" value="ECO:0007669"/>
    <property type="project" value="UniProtKB-UniRule"/>
</dbReference>
<dbReference type="AlphaFoldDB" id="A0A6G8PVB7"/>
<sequence length="332" mass="35490">MILEFEKPIKDLEARISGLHRLAGSNEGLQEEISRLEAALEAAKRRIYTNLTPYQRVQVARHPERPGFRDYRDAIASDFYELSGDRLGADDPAVRGGLARVGGQPVVLLGHDKGDDVKTRVASNFGMAHPEGYRKAGRLYALAERLRVPIVALVDTPGAFAGRRAEEHGQAWAISADLMELARVPVPVVAVVIGEGGSGGALAMCLADHVAMLENSYLSVIAPEACASIIFRDAKRAAEAAEAMKITAGDLLAHGIVDEVLPEPLGGAHNEPEAATSAVDRAVSAALERFSHVEPETIVKARYERYRRIGAHLSAGEVGGAPAERSLEGVGE</sequence>
<dbReference type="SUPFAM" id="SSF52096">
    <property type="entry name" value="ClpP/crotonase"/>
    <property type="match status" value="1"/>
</dbReference>
<dbReference type="PRINTS" id="PR01069">
    <property type="entry name" value="ACCCTRFRASEA"/>
</dbReference>
<evidence type="ECO:0000256" key="2">
    <source>
        <dbReference type="ARBA" id="ARBA00022516"/>
    </source>
</evidence>
<accession>A0A6G8PVB7</accession>
<keyword evidence="3 10" id="KW-0808">Transferase</keyword>
<protein>
    <recommendedName>
        <fullName evidence="10">Acetyl-coenzyme A carboxylase carboxyl transferase subunit alpha</fullName>
        <shortName evidence="10">ACCase subunit alpha</shortName>
        <shortName evidence="10">Acetyl-CoA carboxylase carboxyltransferase subunit alpha</shortName>
        <ecNumber evidence="10">2.1.3.15</ecNumber>
    </recommendedName>
</protein>
<dbReference type="NCBIfam" id="NF041504">
    <property type="entry name" value="AccA_sub"/>
    <property type="match status" value="1"/>
</dbReference>
<keyword evidence="10" id="KW-0963">Cytoplasm</keyword>
<evidence type="ECO:0000313" key="14">
    <source>
        <dbReference type="Proteomes" id="UP000502706"/>
    </source>
</evidence>
<evidence type="ECO:0000256" key="10">
    <source>
        <dbReference type="HAMAP-Rule" id="MF_00823"/>
    </source>
</evidence>
<keyword evidence="8 10" id="KW-0275">Fatty acid biosynthesis</keyword>
<keyword evidence="14" id="KW-1185">Reference proteome</keyword>
<dbReference type="EMBL" id="CP045121">
    <property type="protein sequence ID" value="QIN78151.1"/>
    <property type="molecule type" value="Genomic_DNA"/>
</dbReference>
<dbReference type="RefSeq" id="WP_166395827.1">
    <property type="nucleotide sequence ID" value="NZ_CP045121.1"/>
</dbReference>
<evidence type="ECO:0000256" key="4">
    <source>
        <dbReference type="ARBA" id="ARBA00022741"/>
    </source>
</evidence>
<dbReference type="PANTHER" id="PTHR42853:SF3">
    <property type="entry name" value="ACETYL-COENZYME A CARBOXYLASE CARBOXYL TRANSFERASE SUBUNIT ALPHA, CHLOROPLASTIC"/>
    <property type="match status" value="1"/>
</dbReference>
<evidence type="ECO:0000256" key="1">
    <source>
        <dbReference type="ARBA" id="ARBA00004956"/>
    </source>
</evidence>
<evidence type="ECO:0000256" key="8">
    <source>
        <dbReference type="ARBA" id="ARBA00023160"/>
    </source>
</evidence>
<gene>
    <name evidence="10" type="primary">accA</name>
    <name evidence="13" type="ORF">GBA65_06105</name>
</gene>
<feature type="coiled-coil region" evidence="11">
    <location>
        <begin position="19"/>
        <end position="46"/>
    </location>
</feature>
<dbReference type="InterPro" id="IPR011763">
    <property type="entry name" value="COA_CT_C"/>
</dbReference>
<evidence type="ECO:0000256" key="9">
    <source>
        <dbReference type="ARBA" id="ARBA00049152"/>
    </source>
</evidence>
<comment type="subunit">
    <text evidence="10">Acetyl-CoA carboxylase is a heterohexamer composed of biotin carboxyl carrier protein (AccB), biotin carboxylase (AccC) and two subunits each of ACCase subunit alpha (AccA) and ACCase subunit beta (AccD).</text>
</comment>
<evidence type="ECO:0000256" key="5">
    <source>
        <dbReference type="ARBA" id="ARBA00022832"/>
    </source>
</evidence>
<dbReference type="UniPathway" id="UPA00655">
    <property type="reaction ID" value="UER00711"/>
</dbReference>
<dbReference type="GO" id="GO:2001295">
    <property type="term" value="P:malonyl-CoA biosynthetic process"/>
    <property type="evidence" value="ECO:0007669"/>
    <property type="project" value="UniProtKB-UniRule"/>
</dbReference>
<dbReference type="NCBIfam" id="TIGR00513">
    <property type="entry name" value="accA"/>
    <property type="match status" value="1"/>
</dbReference>